<evidence type="ECO:0000313" key="2">
    <source>
        <dbReference type="EMBL" id="CAH2232618.1"/>
    </source>
</evidence>
<feature type="compositionally biased region" description="Polar residues" evidence="1">
    <location>
        <begin position="1"/>
        <end position="10"/>
    </location>
</feature>
<sequence length="81" mass="8695">MRRNSGSSATGLRGEARAQARDGRKSFAHARTQMHAQQCAPSGSLCACAPYTHTARMCACLSSRSINELDIDSDCCLHATH</sequence>
<gene>
    <name evidence="2" type="primary">jg6573</name>
    <name evidence="2" type="ORF">PAEG_LOCUS10847</name>
</gene>
<reference evidence="2" key="1">
    <citation type="submission" date="2022-03" db="EMBL/GenBank/DDBJ databases">
        <authorList>
            <person name="Lindestad O."/>
        </authorList>
    </citation>
    <scope>NUCLEOTIDE SEQUENCE</scope>
</reference>
<feature type="compositionally biased region" description="Basic and acidic residues" evidence="1">
    <location>
        <begin position="14"/>
        <end position="25"/>
    </location>
</feature>
<dbReference type="EMBL" id="CAKXAJ010024912">
    <property type="protein sequence ID" value="CAH2232618.1"/>
    <property type="molecule type" value="Genomic_DNA"/>
</dbReference>
<name>A0A8S4R6Z2_9NEOP</name>
<accession>A0A8S4R6Z2</accession>
<dbReference type="Proteomes" id="UP000838756">
    <property type="component" value="Unassembled WGS sequence"/>
</dbReference>
<proteinExistence type="predicted"/>
<comment type="caution">
    <text evidence="2">The sequence shown here is derived from an EMBL/GenBank/DDBJ whole genome shotgun (WGS) entry which is preliminary data.</text>
</comment>
<keyword evidence="3" id="KW-1185">Reference proteome</keyword>
<evidence type="ECO:0000313" key="3">
    <source>
        <dbReference type="Proteomes" id="UP000838756"/>
    </source>
</evidence>
<organism evidence="2 3">
    <name type="scientific">Pararge aegeria aegeria</name>
    <dbReference type="NCBI Taxonomy" id="348720"/>
    <lineage>
        <taxon>Eukaryota</taxon>
        <taxon>Metazoa</taxon>
        <taxon>Ecdysozoa</taxon>
        <taxon>Arthropoda</taxon>
        <taxon>Hexapoda</taxon>
        <taxon>Insecta</taxon>
        <taxon>Pterygota</taxon>
        <taxon>Neoptera</taxon>
        <taxon>Endopterygota</taxon>
        <taxon>Lepidoptera</taxon>
        <taxon>Glossata</taxon>
        <taxon>Ditrysia</taxon>
        <taxon>Papilionoidea</taxon>
        <taxon>Nymphalidae</taxon>
        <taxon>Satyrinae</taxon>
        <taxon>Satyrini</taxon>
        <taxon>Parargina</taxon>
        <taxon>Pararge</taxon>
    </lineage>
</organism>
<protein>
    <submittedName>
        <fullName evidence="2">Jg6573 protein</fullName>
    </submittedName>
</protein>
<dbReference type="AlphaFoldDB" id="A0A8S4R6Z2"/>
<feature type="region of interest" description="Disordered" evidence="1">
    <location>
        <begin position="1"/>
        <end position="33"/>
    </location>
</feature>
<evidence type="ECO:0000256" key="1">
    <source>
        <dbReference type="SAM" id="MobiDB-lite"/>
    </source>
</evidence>